<accession>A0A166MEN4</accession>
<reference evidence="3 4" key="1">
    <citation type="journal article" date="2016" name="Mol. Biol. Evol.">
        <title>Comparative Genomics of Early-Diverging Mushroom-Forming Fungi Provides Insights into the Origins of Lignocellulose Decay Capabilities.</title>
        <authorList>
            <person name="Nagy L.G."/>
            <person name="Riley R."/>
            <person name="Tritt A."/>
            <person name="Adam C."/>
            <person name="Daum C."/>
            <person name="Floudas D."/>
            <person name="Sun H."/>
            <person name="Yadav J.S."/>
            <person name="Pangilinan J."/>
            <person name="Larsson K.H."/>
            <person name="Matsuura K."/>
            <person name="Barry K."/>
            <person name="Labutti K."/>
            <person name="Kuo R."/>
            <person name="Ohm R.A."/>
            <person name="Bhattacharya S.S."/>
            <person name="Shirouzu T."/>
            <person name="Yoshinaga Y."/>
            <person name="Martin F.M."/>
            <person name="Grigoriev I.V."/>
            <person name="Hibbett D.S."/>
        </authorList>
    </citation>
    <scope>NUCLEOTIDE SEQUENCE [LARGE SCALE GENOMIC DNA]</scope>
    <source>
        <strain evidence="3 4">HHB12029</strain>
    </source>
</reference>
<dbReference type="Proteomes" id="UP000077266">
    <property type="component" value="Unassembled WGS sequence"/>
</dbReference>
<protein>
    <submittedName>
        <fullName evidence="3">Uncharacterized protein</fullName>
    </submittedName>
</protein>
<evidence type="ECO:0000313" key="3">
    <source>
        <dbReference type="EMBL" id="KZV77945.1"/>
    </source>
</evidence>
<evidence type="ECO:0000256" key="1">
    <source>
        <dbReference type="SAM" id="MobiDB-lite"/>
    </source>
</evidence>
<dbReference type="OrthoDB" id="2555959at2759"/>
<feature type="region of interest" description="Disordered" evidence="1">
    <location>
        <begin position="1"/>
        <end position="24"/>
    </location>
</feature>
<keyword evidence="2" id="KW-1133">Transmembrane helix</keyword>
<dbReference type="EMBL" id="KV427317">
    <property type="protein sequence ID" value="KZV77945.1"/>
    <property type="molecule type" value="Genomic_DNA"/>
</dbReference>
<name>A0A166MEN4_EXIGL</name>
<keyword evidence="2" id="KW-0812">Transmembrane</keyword>
<sequence length="79" mass="8520">MPDPQQQLPRRIPRTHIPTELAPTGKKTLVDSYKSLSPRARIAFGLFLGATGLVGLMVSDQLEKKYPAPSSASTAETGK</sequence>
<dbReference type="AlphaFoldDB" id="A0A166MEN4"/>
<organism evidence="3 4">
    <name type="scientific">Exidia glandulosa HHB12029</name>
    <dbReference type="NCBI Taxonomy" id="1314781"/>
    <lineage>
        <taxon>Eukaryota</taxon>
        <taxon>Fungi</taxon>
        <taxon>Dikarya</taxon>
        <taxon>Basidiomycota</taxon>
        <taxon>Agaricomycotina</taxon>
        <taxon>Agaricomycetes</taxon>
        <taxon>Auriculariales</taxon>
        <taxon>Exidiaceae</taxon>
        <taxon>Exidia</taxon>
    </lineage>
</organism>
<feature type="transmembrane region" description="Helical" evidence="2">
    <location>
        <begin position="40"/>
        <end position="58"/>
    </location>
</feature>
<dbReference type="InParanoid" id="A0A166MEN4"/>
<evidence type="ECO:0000256" key="2">
    <source>
        <dbReference type="SAM" id="Phobius"/>
    </source>
</evidence>
<gene>
    <name evidence="3" type="ORF">EXIGLDRAFT_719216</name>
</gene>
<proteinExistence type="predicted"/>
<keyword evidence="2" id="KW-0472">Membrane</keyword>
<evidence type="ECO:0000313" key="4">
    <source>
        <dbReference type="Proteomes" id="UP000077266"/>
    </source>
</evidence>
<keyword evidence="4" id="KW-1185">Reference proteome</keyword>